<feature type="transmembrane region" description="Helical" evidence="1">
    <location>
        <begin position="56"/>
        <end position="78"/>
    </location>
</feature>
<gene>
    <name evidence="2" type="ordered locus">VIT_03s0038g04200</name>
</gene>
<accession>F6I0N9</accession>
<proteinExistence type="predicted"/>
<evidence type="ECO:0000313" key="2">
    <source>
        <dbReference type="EMBL" id="CCB60505.1"/>
    </source>
</evidence>
<dbReference type="HOGENOM" id="CLU_2459269_0_0_1"/>
<organism evidence="2 3">
    <name type="scientific">Vitis vinifera</name>
    <name type="common">Grape</name>
    <dbReference type="NCBI Taxonomy" id="29760"/>
    <lineage>
        <taxon>Eukaryota</taxon>
        <taxon>Viridiplantae</taxon>
        <taxon>Streptophyta</taxon>
        <taxon>Embryophyta</taxon>
        <taxon>Tracheophyta</taxon>
        <taxon>Spermatophyta</taxon>
        <taxon>Magnoliopsida</taxon>
        <taxon>eudicotyledons</taxon>
        <taxon>Gunneridae</taxon>
        <taxon>Pentapetalae</taxon>
        <taxon>rosids</taxon>
        <taxon>Vitales</taxon>
        <taxon>Vitaceae</taxon>
        <taxon>Viteae</taxon>
        <taxon>Vitis</taxon>
    </lineage>
</organism>
<dbReference type="Proteomes" id="UP000009183">
    <property type="component" value="Chromosome 3"/>
</dbReference>
<protein>
    <submittedName>
        <fullName evidence="2">Uncharacterized protein</fullName>
    </submittedName>
</protein>
<keyword evidence="1" id="KW-0812">Transmembrane</keyword>
<dbReference type="InParanoid" id="F6I0N9"/>
<sequence>MIHNAEKMIHNVEITTSIELSQKSPVEFDYWGSPNNHFVLVLRGNNLCVTKSTQRILVGLALPHGFIYPFSALILGYVTSMDVHLQMKG</sequence>
<dbReference type="EMBL" id="FN596508">
    <property type="protein sequence ID" value="CCB60505.1"/>
    <property type="molecule type" value="Genomic_DNA"/>
</dbReference>
<keyword evidence="1" id="KW-0472">Membrane</keyword>
<evidence type="ECO:0000256" key="1">
    <source>
        <dbReference type="SAM" id="Phobius"/>
    </source>
</evidence>
<reference evidence="3" key="1">
    <citation type="journal article" date="2007" name="Nature">
        <title>The grapevine genome sequence suggests ancestral hexaploidization in major angiosperm phyla.</title>
        <authorList>
            <consortium name="The French-Italian Public Consortium for Grapevine Genome Characterization."/>
            <person name="Jaillon O."/>
            <person name="Aury J.-M."/>
            <person name="Noel B."/>
            <person name="Policriti A."/>
            <person name="Clepet C."/>
            <person name="Casagrande A."/>
            <person name="Choisne N."/>
            <person name="Aubourg S."/>
            <person name="Vitulo N."/>
            <person name="Jubin C."/>
            <person name="Vezzi A."/>
            <person name="Legeai F."/>
            <person name="Hugueney P."/>
            <person name="Dasilva C."/>
            <person name="Horner D."/>
            <person name="Mica E."/>
            <person name="Jublot D."/>
            <person name="Poulain J."/>
            <person name="Bruyere C."/>
            <person name="Billault A."/>
            <person name="Segurens B."/>
            <person name="Gouyvenoux M."/>
            <person name="Ugarte E."/>
            <person name="Cattonaro F."/>
            <person name="Anthouard V."/>
            <person name="Vico V."/>
            <person name="Del Fabbro C."/>
            <person name="Alaux M."/>
            <person name="Di Gaspero G."/>
            <person name="Dumas V."/>
            <person name="Felice N."/>
            <person name="Paillard S."/>
            <person name="Juman I."/>
            <person name="Moroldo M."/>
            <person name="Scalabrin S."/>
            <person name="Canaguier A."/>
            <person name="Le Clainche I."/>
            <person name="Malacrida G."/>
            <person name="Durand E."/>
            <person name="Pesole G."/>
            <person name="Laucou V."/>
            <person name="Chatelet P."/>
            <person name="Merdinoglu D."/>
            <person name="Delledonne M."/>
            <person name="Pezzotti M."/>
            <person name="Lecharny A."/>
            <person name="Scarpelli C."/>
            <person name="Artiguenave F."/>
            <person name="Pe M.E."/>
            <person name="Valle G."/>
            <person name="Morgante M."/>
            <person name="Caboche M."/>
            <person name="Adam-Blondon A.-F."/>
            <person name="Weissenbach J."/>
            <person name="Quetier F."/>
            <person name="Wincker P."/>
        </authorList>
    </citation>
    <scope>NUCLEOTIDE SEQUENCE [LARGE SCALE GENOMIC DNA]</scope>
    <source>
        <strain evidence="3">cv. Pinot noir / PN40024</strain>
    </source>
</reference>
<name>F6I0N9_VITVI</name>
<keyword evidence="1" id="KW-1133">Transmembrane helix</keyword>
<keyword evidence="3" id="KW-1185">Reference proteome</keyword>
<dbReference type="AlphaFoldDB" id="F6I0N9"/>
<dbReference type="PaxDb" id="29760-VIT_03s0038g04200.t01"/>
<evidence type="ECO:0000313" key="3">
    <source>
        <dbReference type="Proteomes" id="UP000009183"/>
    </source>
</evidence>